<evidence type="ECO:0000259" key="6">
    <source>
        <dbReference type="Pfam" id="PF01850"/>
    </source>
</evidence>
<dbReference type="GO" id="GO:0000287">
    <property type="term" value="F:magnesium ion binding"/>
    <property type="evidence" value="ECO:0007669"/>
    <property type="project" value="UniProtKB-UniRule"/>
</dbReference>
<evidence type="ECO:0000256" key="4">
    <source>
        <dbReference type="ARBA" id="ARBA00022801"/>
    </source>
</evidence>
<dbReference type="InterPro" id="IPR002716">
    <property type="entry name" value="PIN_dom"/>
</dbReference>
<keyword evidence="4 5" id="KW-0378">Hydrolase</keyword>
<dbReference type="RefSeq" id="WP_182214759.1">
    <property type="nucleotide sequence ID" value="NZ_JACEZS010000003.1"/>
</dbReference>
<name>A0A7W2EF68_9BURK</name>
<feature type="binding site" evidence="5">
    <location>
        <position position="5"/>
    </location>
    <ligand>
        <name>Mg(2+)</name>
        <dbReference type="ChEBI" id="CHEBI:18420"/>
    </ligand>
</feature>
<dbReference type="GO" id="GO:0004540">
    <property type="term" value="F:RNA nuclease activity"/>
    <property type="evidence" value="ECO:0007669"/>
    <property type="project" value="InterPro"/>
</dbReference>
<keyword evidence="8" id="KW-1185">Reference proteome</keyword>
<gene>
    <name evidence="5" type="primary">vapC</name>
    <name evidence="7" type="ORF">H3H36_04865</name>
</gene>
<dbReference type="InterPro" id="IPR029060">
    <property type="entry name" value="PIN-like_dom_sf"/>
</dbReference>
<feature type="binding site" evidence="5">
    <location>
        <position position="104"/>
    </location>
    <ligand>
        <name>Mg(2+)</name>
        <dbReference type="ChEBI" id="CHEBI:18420"/>
    </ligand>
</feature>
<feature type="domain" description="PIN" evidence="6">
    <location>
        <begin position="3"/>
        <end position="129"/>
    </location>
</feature>
<keyword evidence="3 5" id="KW-0479">Metal-binding</keyword>
<dbReference type="EMBL" id="JACEZS010000003">
    <property type="protein sequence ID" value="MBA5604691.1"/>
    <property type="molecule type" value="Genomic_DNA"/>
</dbReference>
<keyword evidence="1 5" id="KW-1277">Toxin-antitoxin system</keyword>
<comment type="similarity">
    <text evidence="5">Belongs to the PINc/VapC protein family.</text>
</comment>
<evidence type="ECO:0000313" key="8">
    <source>
        <dbReference type="Proteomes" id="UP000566711"/>
    </source>
</evidence>
<proteinExistence type="inferred from homology"/>
<comment type="cofactor">
    <cofactor evidence="5">
        <name>Mg(2+)</name>
        <dbReference type="ChEBI" id="CHEBI:18420"/>
    </cofactor>
</comment>
<dbReference type="Proteomes" id="UP000566711">
    <property type="component" value="Unassembled WGS sequence"/>
</dbReference>
<evidence type="ECO:0000256" key="3">
    <source>
        <dbReference type="ARBA" id="ARBA00022723"/>
    </source>
</evidence>
<comment type="function">
    <text evidence="5">Toxic component of a toxin-antitoxin (TA) system. An RNase.</text>
</comment>
<dbReference type="SUPFAM" id="SSF88723">
    <property type="entry name" value="PIN domain-like"/>
    <property type="match status" value="1"/>
</dbReference>
<organism evidence="7 8">
    <name type="scientific">Rugamonas fusca</name>
    <dbReference type="NCBI Taxonomy" id="2758568"/>
    <lineage>
        <taxon>Bacteria</taxon>
        <taxon>Pseudomonadati</taxon>
        <taxon>Pseudomonadota</taxon>
        <taxon>Betaproteobacteria</taxon>
        <taxon>Burkholderiales</taxon>
        <taxon>Oxalobacteraceae</taxon>
        <taxon>Telluria group</taxon>
        <taxon>Rugamonas</taxon>
    </lineage>
</organism>
<reference evidence="7 8" key="1">
    <citation type="submission" date="2020-07" db="EMBL/GenBank/DDBJ databases">
        <title>Novel species isolated from subtropical streams in China.</title>
        <authorList>
            <person name="Lu H."/>
        </authorList>
    </citation>
    <scope>NUCLEOTIDE SEQUENCE [LARGE SCALE GENOMIC DNA]</scope>
    <source>
        <strain evidence="7 8">FT3S</strain>
    </source>
</reference>
<keyword evidence="5" id="KW-0800">Toxin</keyword>
<keyword evidence="5" id="KW-0460">Magnesium</keyword>
<evidence type="ECO:0000256" key="2">
    <source>
        <dbReference type="ARBA" id="ARBA00022722"/>
    </source>
</evidence>
<dbReference type="InterPro" id="IPR022907">
    <property type="entry name" value="VapC_family"/>
</dbReference>
<dbReference type="GO" id="GO:0016787">
    <property type="term" value="F:hydrolase activity"/>
    <property type="evidence" value="ECO:0007669"/>
    <property type="project" value="UniProtKB-KW"/>
</dbReference>
<dbReference type="Pfam" id="PF01850">
    <property type="entry name" value="PIN"/>
    <property type="match status" value="1"/>
</dbReference>
<dbReference type="CDD" id="cd09874">
    <property type="entry name" value="PIN_MT3492-like"/>
    <property type="match status" value="1"/>
</dbReference>
<dbReference type="HAMAP" id="MF_00265">
    <property type="entry name" value="VapC_Nob1"/>
    <property type="match status" value="1"/>
</dbReference>
<accession>A0A7W2EF68</accession>
<comment type="caution">
    <text evidence="7">The sequence shown here is derived from an EMBL/GenBank/DDBJ whole genome shotgun (WGS) entry which is preliminary data.</text>
</comment>
<dbReference type="Gene3D" id="3.40.50.1010">
    <property type="entry name" value="5'-nuclease"/>
    <property type="match status" value="1"/>
</dbReference>
<evidence type="ECO:0000313" key="7">
    <source>
        <dbReference type="EMBL" id="MBA5604691.1"/>
    </source>
</evidence>
<dbReference type="AlphaFoldDB" id="A0A7W2EF68"/>
<sequence length="141" mass="15660">MRYVDTSVLMAFLLPETGSQRAERLMTSPGEALAFSSWTEVELLSALGIQVRRKLITRSGARKVVDAFASLVAPALVRLAVDDNDHRMAAHMLDGWQTTMRAGDALHLALVREYQAELWTFDRDMAKAAAHFGLRCQLMPG</sequence>
<keyword evidence="2 5" id="KW-0540">Nuclease</keyword>
<dbReference type="GO" id="GO:0090729">
    <property type="term" value="F:toxin activity"/>
    <property type="evidence" value="ECO:0007669"/>
    <property type="project" value="UniProtKB-KW"/>
</dbReference>
<evidence type="ECO:0000256" key="1">
    <source>
        <dbReference type="ARBA" id="ARBA00022649"/>
    </source>
</evidence>
<evidence type="ECO:0000256" key="5">
    <source>
        <dbReference type="HAMAP-Rule" id="MF_00265"/>
    </source>
</evidence>
<dbReference type="EC" id="3.1.-.-" evidence="5"/>
<protein>
    <recommendedName>
        <fullName evidence="5">Ribonuclease VapC</fullName>
        <shortName evidence="5">RNase VapC</shortName>
        <ecNumber evidence="5">3.1.-.-</ecNumber>
    </recommendedName>
    <alternativeName>
        <fullName evidence="5">Toxin VapC</fullName>
    </alternativeName>
</protein>